<sequence>MRLLLQHPPVADEPVRFVRLSLDQDLLGGWTLTRESGQLGGRSTLRRDQFLDRAEADAAFARLRDQQLKRGFVAAAGD</sequence>
<dbReference type="CDD" id="cd07996">
    <property type="entry name" value="WGR_MMR_like"/>
    <property type="match status" value="1"/>
</dbReference>
<name>A0A8J8AW83_9GAMM</name>
<comment type="caution">
    <text evidence="1">The sequence shown here is derived from an EMBL/GenBank/DDBJ whole genome shotgun (WGS) entry which is preliminary data.</text>
</comment>
<evidence type="ECO:0000313" key="3">
    <source>
        <dbReference type="Proteomes" id="UP000675747"/>
    </source>
</evidence>
<keyword evidence="3" id="KW-1185">Reference proteome</keyword>
<reference evidence="2 3" key="1">
    <citation type="journal article" date="2021" name="Microbiol. Resour. Announc.">
        <title>Draft Genome Sequence of Coralloluteibacterium stylophorae LMG 29479T.</title>
        <authorList>
            <person name="Karlyshev A.V."/>
            <person name="Kudryashova E.B."/>
            <person name="Ariskina E.V."/>
            <person name="Conroy A.P."/>
            <person name="Abidueva E.Y."/>
        </authorList>
    </citation>
    <scope>NUCLEOTIDE SEQUENCE [LARGE SCALE GENOMIC DNA]</scope>
    <source>
        <strain evidence="2 3">LMG 29479</strain>
    </source>
</reference>
<proteinExistence type="predicted"/>
<accession>A0A8J8AW83</accession>
<dbReference type="InterPro" id="IPR049809">
    <property type="entry name" value="YehF/YfeS-like_WGR"/>
</dbReference>
<evidence type="ECO:0000313" key="1">
    <source>
        <dbReference type="EMBL" id="MBR0561261.1"/>
    </source>
</evidence>
<protein>
    <submittedName>
        <fullName evidence="1">WGR domain-containing protein</fullName>
    </submittedName>
</protein>
<dbReference type="RefSeq" id="WP_211925229.1">
    <property type="nucleotide sequence ID" value="NZ_JAGQFT020000002.1"/>
</dbReference>
<evidence type="ECO:0000313" key="2">
    <source>
        <dbReference type="EMBL" id="MBS7456407.1"/>
    </source>
</evidence>
<dbReference type="EMBL" id="JAGQFT010000006">
    <property type="protein sequence ID" value="MBR0561261.1"/>
    <property type="molecule type" value="Genomic_DNA"/>
</dbReference>
<dbReference type="EMBL" id="JAGQFT020000002">
    <property type="protein sequence ID" value="MBS7456407.1"/>
    <property type="molecule type" value="Genomic_DNA"/>
</dbReference>
<reference evidence="1" key="2">
    <citation type="submission" date="2021-04" db="EMBL/GenBank/DDBJ databases">
        <authorList>
            <person name="Karlyshev A.V."/>
        </authorList>
    </citation>
    <scope>NUCLEOTIDE SEQUENCE</scope>
    <source>
        <strain evidence="1">LMG 29479</strain>
    </source>
</reference>
<gene>
    <name evidence="2" type="ORF">KB893_004555</name>
    <name evidence="1" type="ORF">KB893_01815</name>
</gene>
<dbReference type="AlphaFoldDB" id="A0A8J8AW83"/>
<organism evidence="1">
    <name type="scientific">Coralloluteibacterium stylophorae</name>
    <dbReference type="NCBI Taxonomy" id="1776034"/>
    <lineage>
        <taxon>Bacteria</taxon>
        <taxon>Pseudomonadati</taxon>
        <taxon>Pseudomonadota</taxon>
        <taxon>Gammaproteobacteria</taxon>
        <taxon>Lysobacterales</taxon>
        <taxon>Lysobacteraceae</taxon>
        <taxon>Coralloluteibacterium</taxon>
    </lineage>
</organism>
<dbReference type="Proteomes" id="UP000675747">
    <property type="component" value="Unassembled WGS sequence"/>
</dbReference>